<keyword evidence="5" id="KW-1185">Reference proteome</keyword>
<reference evidence="4" key="1">
    <citation type="submission" date="2023-07" db="EMBL/GenBank/DDBJ databases">
        <title>The genome sequence of Rhodocytophaga aerolata KACC 12507.</title>
        <authorList>
            <person name="Zhang X."/>
        </authorList>
    </citation>
    <scope>NUCLEOTIDE SEQUENCE</scope>
    <source>
        <strain evidence="4">KACC 12507</strain>
    </source>
</reference>
<accession>A0ABT8R1G5</accession>
<dbReference type="InterPro" id="IPR014718">
    <property type="entry name" value="GH-type_carb-bd"/>
</dbReference>
<comment type="caution">
    <text evidence="4">The sequence shown here is derived from an EMBL/GenBank/DDBJ whole genome shotgun (WGS) entry which is preliminary data.</text>
</comment>
<dbReference type="CDD" id="cd09023">
    <property type="entry name" value="Aldose_epim_Ec_c4013"/>
    <property type="match status" value="1"/>
</dbReference>
<dbReference type="Proteomes" id="UP001168528">
    <property type="component" value="Unassembled WGS sequence"/>
</dbReference>
<evidence type="ECO:0000313" key="4">
    <source>
        <dbReference type="EMBL" id="MDO1445496.1"/>
    </source>
</evidence>
<evidence type="ECO:0000256" key="1">
    <source>
        <dbReference type="ARBA" id="ARBA00001913"/>
    </source>
</evidence>
<evidence type="ECO:0000256" key="2">
    <source>
        <dbReference type="ARBA" id="ARBA00011245"/>
    </source>
</evidence>
<name>A0ABT8R1G5_9BACT</name>
<dbReference type="RefSeq" id="WP_302036301.1">
    <property type="nucleotide sequence ID" value="NZ_JAUKPO010000002.1"/>
</dbReference>
<organism evidence="4 5">
    <name type="scientific">Rhodocytophaga aerolata</name>
    <dbReference type="NCBI Taxonomy" id="455078"/>
    <lineage>
        <taxon>Bacteria</taxon>
        <taxon>Pseudomonadati</taxon>
        <taxon>Bacteroidota</taxon>
        <taxon>Cytophagia</taxon>
        <taxon>Cytophagales</taxon>
        <taxon>Rhodocytophagaceae</taxon>
        <taxon>Rhodocytophaga</taxon>
    </lineage>
</organism>
<evidence type="ECO:0000256" key="3">
    <source>
        <dbReference type="ARBA" id="ARBA00022837"/>
    </source>
</evidence>
<comment type="cofactor">
    <cofactor evidence="1">
        <name>Ca(2+)</name>
        <dbReference type="ChEBI" id="CHEBI:29108"/>
    </cofactor>
</comment>
<keyword evidence="3" id="KW-0106">Calcium</keyword>
<dbReference type="Pfam" id="PF14486">
    <property type="entry name" value="DUF4432"/>
    <property type="match status" value="1"/>
</dbReference>
<gene>
    <name evidence="4" type="ORF">Q0590_04495</name>
</gene>
<proteinExistence type="predicted"/>
<dbReference type="EMBL" id="JAUKPO010000002">
    <property type="protein sequence ID" value="MDO1445496.1"/>
    <property type="molecule type" value="Genomic_DNA"/>
</dbReference>
<comment type="subunit">
    <text evidence="2">Monomer.</text>
</comment>
<protein>
    <submittedName>
        <fullName evidence="4">Aldose 1-epimerase family protein</fullName>
    </submittedName>
</protein>
<evidence type="ECO:0000313" key="5">
    <source>
        <dbReference type="Proteomes" id="UP001168528"/>
    </source>
</evidence>
<sequence>METNSTPPDWKHKLSNPAQLGGIETAVLDNGTARGTRIAWINTGTGLRYKVVLDRAMDIVDAFYNQHSLAWLSHAGITSPQPFSNKGIDWLRTFAGGLLTTCGLSHVGGPESDAYGERGLHGLVSNIPAEIESIIQPDPIAGKLDMHITGRIKQSQPLGDRLELKRTISSTVGQATIRITDEVVNRGNTTAPHMLLYHFNFGWPLVDEGTDIIWQGKWQARYDGKPNKLFTEGNNFRTCPAPLEEHSGGGEEAAFIIPNTDEAGKWTCGLHNRRLGIAVAMQFDKKQLPWLTNWQHWGKGEYVTGLEPGTNPPIGQAKAREQNALIYLEPGESRIYDLEIHLLHTEEKINEFVKQSRIPNT</sequence>
<dbReference type="InterPro" id="IPR027839">
    <property type="entry name" value="DUF4432"/>
</dbReference>
<dbReference type="Gene3D" id="2.70.98.10">
    <property type="match status" value="1"/>
</dbReference>